<evidence type="ECO:0000256" key="2">
    <source>
        <dbReference type="ARBA" id="ARBA00022801"/>
    </source>
</evidence>
<dbReference type="InterPro" id="IPR029058">
    <property type="entry name" value="AB_hydrolase_fold"/>
</dbReference>
<evidence type="ECO:0008006" key="5">
    <source>
        <dbReference type="Google" id="ProtNLM"/>
    </source>
</evidence>
<dbReference type="GO" id="GO:0005576">
    <property type="term" value="C:extracellular region"/>
    <property type="evidence" value="ECO:0007669"/>
    <property type="project" value="InterPro"/>
</dbReference>
<keyword evidence="1" id="KW-0732">Signal</keyword>
<keyword evidence="2" id="KW-0378">Hydrolase</keyword>
<dbReference type="EMBL" id="QFYP01000001">
    <property type="protein sequence ID" value="RAK60316.1"/>
    <property type="molecule type" value="Genomic_DNA"/>
</dbReference>
<dbReference type="Gene3D" id="3.40.50.1820">
    <property type="entry name" value="alpha/beta hydrolase"/>
    <property type="match status" value="1"/>
</dbReference>
<dbReference type="Pfam" id="PF10503">
    <property type="entry name" value="Esterase_PHB"/>
    <property type="match status" value="1"/>
</dbReference>
<dbReference type="GO" id="GO:0016787">
    <property type="term" value="F:hydrolase activity"/>
    <property type="evidence" value="ECO:0007669"/>
    <property type="project" value="UniProtKB-KW"/>
</dbReference>
<protein>
    <recommendedName>
        <fullName evidence="5">Esterase</fullName>
    </recommendedName>
</protein>
<dbReference type="AlphaFoldDB" id="A0A328B315"/>
<gene>
    <name evidence="3" type="ORF">DJ021_11115</name>
</gene>
<sequence>MAGLGETTAGLARLRKAMNRQSNRGDDAGMSEVRGFGFNPGGLRMLAYVPEGLAPDAALVVVLHGCTQRAGAYARAAGWLALAGRLGFAVLAPEQDSANNPNRCFNWFEPSDIARDSGEAASIHAMVQHMVRARGLDPARVFVTGLSAGGAMTSVLLATYPETFAAGAVVAGLPFGVAGNVQEAFAAMHGGARLGGDELGALVARAAPAPPSRPRLSIWHGRADGTVASANAPALARQWAAVHGLAEQPDEVRARGGWTRSVWRAPDGEAVIEMNLLAGLGHGTPLAAGGDDPIGEVAPFMLEAGVSSSLEIARFWGLAPPEAAAQAEAWSAAKAAPEQPGAQVRGLGESVMASVSPHVSEDVQKVIAKALASAGLMR</sequence>
<reference evidence="4" key="1">
    <citation type="submission" date="2018-05" db="EMBL/GenBank/DDBJ databases">
        <authorList>
            <person name="Li X."/>
        </authorList>
    </citation>
    <scope>NUCLEOTIDE SEQUENCE [LARGE SCALE GENOMIC DNA]</scope>
    <source>
        <strain evidence="4">HKS-05</strain>
    </source>
</reference>
<dbReference type="PANTHER" id="PTHR43037">
    <property type="entry name" value="UNNAMED PRODUCT-RELATED"/>
    <property type="match status" value="1"/>
</dbReference>
<evidence type="ECO:0000256" key="1">
    <source>
        <dbReference type="ARBA" id="ARBA00022729"/>
    </source>
</evidence>
<dbReference type="SUPFAM" id="SSF53474">
    <property type="entry name" value="alpha/beta-Hydrolases"/>
    <property type="match status" value="2"/>
</dbReference>
<dbReference type="InterPro" id="IPR010126">
    <property type="entry name" value="Esterase_phb"/>
</dbReference>
<proteinExistence type="predicted"/>
<dbReference type="NCBIfam" id="TIGR01840">
    <property type="entry name" value="esterase_phb"/>
    <property type="match status" value="1"/>
</dbReference>
<dbReference type="OrthoDB" id="9764953at2"/>
<keyword evidence="4" id="KW-1185">Reference proteome</keyword>
<dbReference type="InterPro" id="IPR050955">
    <property type="entry name" value="Plant_Biomass_Hydrol_Est"/>
</dbReference>
<evidence type="ECO:0000313" key="4">
    <source>
        <dbReference type="Proteomes" id="UP000249842"/>
    </source>
</evidence>
<evidence type="ECO:0000313" key="3">
    <source>
        <dbReference type="EMBL" id="RAK60316.1"/>
    </source>
</evidence>
<dbReference type="PANTHER" id="PTHR43037:SF1">
    <property type="entry name" value="BLL1128 PROTEIN"/>
    <property type="match status" value="1"/>
</dbReference>
<organism evidence="3 4">
    <name type="scientific">Phenylobacterium hankyongense</name>
    <dbReference type="NCBI Taxonomy" id="1813876"/>
    <lineage>
        <taxon>Bacteria</taxon>
        <taxon>Pseudomonadati</taxon>
        <taxon>Pseudomonadota</taxon>
        <taxon>Alphaproteobacteria</taxon>
        <taxon>Caulobacterales</taxon>
        <taxon>Caulobacteraceae</taxon>
        <taxon>Phenylobacterium</taxon>
    </lineage>
</organism>
<comment type="caution">
    <text evidence="3">The sequence shown here is derived from an EMBL/GenBank/DDBJ whole genome shotgun (WGS) entry which is preliminary data.</text>
</comment>
<dbReference type="Proteomes" id="UP000249842">
    <property type="component" value="Unassembled WGS sequence"/>
</dbReference>
<accession>A0A328B315</accession>
<name>A0A328B315_9CAUL</name>
<dbReference type="RefSeq" id="WP_111457609.1">
    <property type="nucleotide sequence ID" value="NZ_QFYP01000001.1"/>
</dbReference>